<gene>
    <name evidence="1" type="ORF">L1987_58827</name>
</gene>
<dbReference type="EMBL" id="CM042037">
    <property type="protein sequence ID" value="KAI3741160.1"/>
    <property type="molecule type" value="Genomic_DNA"/>
</dbReference>
<evidence type="ECO:0000313" key="2">
    <source>
        <dbReference type="Proteomes" id="UP001056120"/>
    </source>
</evidence>
<accession>A0ACB9D3T9</accession>
<name>A0ACB9D3T9_9ASTR</name>
<keyword evidence="2" id="KW-1185">Reference proteome</keyword>
<comment type="caution">
    <text evidence="1">The sequence shown here is derived from an EMBL/GenBank/DDBJ whole genome shotgun (WGS) entry which is preliminary data.</text>
</comment>
<reference evidence="2" key="1">
    <citation type="journal article" date="2022" name="Mol. Ecol. Resour.">
        <title>The genomes of chicory, endive, great burdock and yacon provide insights into Asteraceae palaeo-polyploidization history and plant inulin production.</title>
        <authorList>
            <person name="Fan W."/>
            <person name="Wang S."/>
            <person name="Wang H."/>
            <person name="Wang A."/>
            <person name="Jiang F."/>
            <person name="Liu H."/>
            <person name="Zhao H."/>
            <person name="Xu D."/>
            <person name="Zhang Y."/>
        </authorList>
    </citation>
    <scope>NUCLEOTIDE SEQUENCE [LARGE SCALE GENOMIC DNA]</scope>
    <source>
        <strain evidence="2">cv. Yunnan</strain>
    </source>
</reference>
<evidence type="ECO:0000313" key="1">
    <source>
        <dbReference type="EMBL" id="KAI3741160.1"/>
    </source>
</evidence>
<proteinExistence type="predicted"/>
<organism evidence="1 2">
    <name type="scientific">Smallanthus sonchifolius</name>
    <dbReference type="NCBI Taxonomy" id="185202"/>
    <lineage>
        <taxon>Eukaryota</taxon>
        <taxon>Viridiplantae</taxon>
        <taxon>Streptophyta</taxon>
        <taxon>Embryophyta</taxon>
        <taxon>Tracheophyta</taxon>
        <taxon>Spermatophyta</taxon>
        <taxon>Magnoliopsida</taxon>
        <taxon>eudicotyledons</taxon>
        <taxon>Gunneridae</taxon>
        <taxon>Pentapetalae</taxon>
        <taxon>asterids</taxon>
        <taxon>campanulids</taxon>
        <taxon>Asterales</taxon>
        <taxon>Asteraceae</taxon>
        <taxon>Asteroideae</taxon>
        <taxon>Heliantheae alliance</taxon>
        <taxon>Millerieae</taxon>
        <taxon>Smallanthus</taxon>
    </lineage>
</organism>
<reference evidence="1 2" key="2">
    <citation type="journal article" date="2022" name="Mol. Ecol. Resour.">
        <title>The genomes of chicory, endive, great burdock and yacon provide insights into Asteraceae paleo-polyploidization history and plant inulin production.</title>
        <authorList>
            <person name="Fan W."/>
            <person name="Wang S."/>
            <person name="Wang H."/>
            <person name="Wang A."/>
            <person name="Jiang F."/>
            <person name="Liu H."/>
            <person name="Zhao H."/>
            <person name="Xu D."/>
            <person name="Zhang Y."/>
        </authorList>
    </citation>
    <scope>NUCLEOTIDE SEQUENCE [LARGE SCALE GENOMIC DNA]</scope>
    <source>
        <strain evidence="2">cv. Yunnan</strain>
        <tissue evidence="1">Leaves</tissue>
    </source>
</reference>
<dbReference type="Proteomes" id="UP001056120">
    <property type="component" value="Linkage Group LG20"/>
</dbReference>
<sequence length="70" mass="7955">MKRLVEGFRSPGFSLGRKLTRSRDIKDSGLCKMTFTPLDAMKKLGSSGRSFYHCFLRLLTPIKGSIFLQQ</sequence>
<protein>
    <submittedName>
        <fullName evidence="1">Uncharacterized protein</fullName>
    </submittedName>
</protein>